<reference evidence="7 8" key="1">
    <citation type="submission" date="2018-02" db="EMBL/GenBank/DDBJ databases">
        <title>FDA/CDC Antimicrobial Resistant Isolate Bank Genome Sequencing.</title>
        <authorList>
            <person name="Benahmed F.H."/>
            <person name="Lutgring J.D."/>
            <person name="Yoo B."/>
            <person name="Machado M."/>
            <person name="Brown A."/>
            <person name="McAllister G."/>
            <person name="Perry A."/>
            <person name="Halpin A.L."/>
            <person name="Vavikolanu K."/>
            <person name="Ott S."/>
            <person name="Zhao X."/>
            <person name="Tallon L.J."/>
            <person name="Sadzewicz L."/>
            <person name="Aluvathingal J."/>
            <person name="Nadendla S."/>
            <person name="Voskania-kordi A."/>
            <person name="Simonyan V."/>
            <person name="Patel J."/>
            <person name="Shawar R.M."/>
        </authorList>
    </citation>
    <scope>NUCLEOTIDE SEQUENCE [LARGE SCALE GENOMIC DNA]</scope>
    <source>
        <strain evidence="7 8">AR_0356</strain>
    </source>
</reference>
<evidence type="ECO:0000256" key="2">
    <source>
        <dbReference type="ARBA" id="ARBA00022603"/>
    </source>
</evidence>
<keyword evidence="8" id="KW-1185">Reference proteome</keyword>
<keyword evidence="3" id="KW-0808">Transferase</keyword>
<evidence type="ECO:0000259" key="6">
    <source>
        <dbReference type="Pfam" id="PF07669"/>
    </source>
</evidence>
<comment type="catalytic activity">
    <reaction evidence="5">
        <text>a 2'-deoxyadenosine in DNA + S-adenosyl-L-methionine = an N(6)-methyl-2'-deoxyadenosine in DNA + S-adenosyl-L-homocysteine + H(+)</text>
        <dbReference type="Rhea" id="RHEA:15197"/>
        <dbReference type="Rhea" id="RHEA-COMP:12418"/>
        <dbReference type="Rhea" id="RHEA-COMP:12419"/>
        <dbReference type="ChEBI" id="CHEBI:15378"/>
        <dbReference type="ChEBI" id="CHEBI:57856"/>
        <dbReference type="ChEBI" id="CHEBI:59789"/>
        <dbReference type="ChEBI" id="CHEBI:90615"/>
        <dbReference type="ChEBI" id="CHEBI:90616"/>
        <dbReference type="EC" id="2.1.1.72"/>
    </reaction>
</comment>
<proteinExistence type="predicted"/>
<dbReference type="EMBL" id="CP027169">
    <property type="protein sequence ID" value="AVK08687.1"/>
    <property type="molecule type" value="Genomic_DNA"/>
</dbReference>
<name>A0A0V6QBN9_9PSED</name>
<evidence type="ECO:0000313" key="7">
    <source>
        <dbReference type="EMBL" id="AVK08687.1"/>
    </source>
</evidence>
<dbReference type="EC" id="2.1.1.72" evidence="1"/>
<dbReference type="InterPro" id="IPR029063">
    <property type="entry name" value="SAM-dependent_MTases_sf"/>
</dbReference>
<dbReference type="RefSeq" id="WP_023098846.1">
    <property type="nucleotide sequence ID" value="NZ_CP027169.1"/>
</dbReference>
<evidence type="ECO:0000256" key="3">
    <source>
        <dbReference type="ARBA" id="ARBA00022679"/>
    </source>
</evidence>
<organism evidence="7 8">
    <name type="scientific">Pseudomonas paraeruginosa</name>
    <dbReference type="NCBI Taxonomy" id="2994495"/>
    <lineage>
        <taxon>Bacteria</taxon>
        <taxon>Pseudomonadati</taxon>
        <taxon>Pseudomonadota</taxon>
        <taxon>Gammaproteobacteria</taxon>
        <taxon>Pseudomonadales</taxon>
        <taxon>Pseudomonadaceae</taxon>
        <taxon>Pseudomonas</taxon>
    </lineage>
</organism>
<dbReference type="SUPFAM" id="SSF53335">
    <property type="entry name" value="S-adenosyl-L-methionine-dependent methyltransferases"/>
    <property type="match status" value="1"/>
</dbReference>
<evidence type="ECO:0000313" key="8">
    <source>
        <dbReference type="Proteomes" id="UP000238390"/>
    </source>
</evidence>
<keyword evidence="2 7" id="KW-0489">Methyltransferase</keyword>
<dbReference type="Pfam" id="PF07669">
    <property type="entry name" value="Eco57I"/>
    <property type="match status" value="1"/>
</dbReference>
<dbReference type="Gene3D" id="3.40.50.150">
    <property type="entry name" value="Vaccinia Virus protein VP39"/>
    <property type="match status" value="2"/>
</dbReference>
<evidence type="ECO:0000256" key="1">
    <source>
        <dbReference type="ARBA" id="ARBA00011900"/>
    </source>
</evidence>
<dbReference type="InterPro" id="IPR011639">
    <property type="entry name" value="MethylTrfase_TaqI-like_dom"/>
</dbReference>
<dbReference type="PANTHER" id="PTHR33841">
    <property type="entry name" value="DNA METHYLTRANSFERASE YEEA-RELATED"/>
    <property type="match status" value="1"/>
</dbReference>
<evidence type="ECO:0000256" key="4">
    <source>
        <dbReference type="ARBA" id="ARBA00022691"/>
    </source>
</evidence>
<dbReference type="Proteomes" id="UP000238390">
    <property type="component" value="Chromosome"/>
</dbReference>
<accession>A0A0V6QBN9</accession>
<gene>
    <name evidence="7" type="ORF">CSB93_0195</name>
</gene>
<feature type="domain" description="Type II methyltransferase M.TaqI-like" evidence="6">
    <location>
        <begin position="566"/>
        <end position="798"/>
    </location>
</feature>
<evidence type="ECO:0000256" key="5">
    <source>
        <dbReference type="ARBA" id="ARBA00047942"/>
    </source>
</evidence>
<dbReference type="GO" id="GO:0009007">
    <property type="term" value="F:site-specific DNA-methyltransferase (adenine-specific) activity"/>
    <property type="evidence" value="ECO:0007669"/>
    <property type="project" value="UniProtKB-EC"/>
</dbReference>
<dbReference type="GO" id="GO:0006304">
    <property type="term" value="P:DNA modification"/>
    <property type="evidence" value="ECO:0007669"/>
    <property type="project" value="InterPro"/>
</dbReference>
<dbReference type="REBASE" id="237764">
    <property type="entry name" value="Pae356ORF195P"/>
</dbReference>
<dbReference type="GO" id="GO:0032259">
    <property type="term" value="P:methylation"/>
    <property type="evidence" value="ECO:0007669"/>
    <property type="project" value="UniProtKB-KW"/>
</dbReference>
<dbReference type="PRINTS" id="PR00507">
    <property type="entry name" value="N12N6MTFRASE"/>
</dbReference>
<dbReference type="REBASE" id="136848">
    <property type="entry name" value="Pae1092ORF959P"/>
</dbReference>
<sequence>MKRIRKAQATLNLPTLKLEGGVFLPDQLEKAAQGRASAQSEADYGTPKGVKLKDEYSRAFQIACAQWQHFAAQMERADVDAAQLTTAFVHELLRDTFGYATSQAAAAQQVGELRYPVSLMAGTLPVLVAPHSLGLDEADARFAVQGGGNRKKAPFQAMQELLNASEPLQWGIVSNGRQLRLLRDAASLTRPSFLEVDLADLLGGQRYAEFANVWRLLHASRASRPGQGATACIWEQWRSEGQQEGTRVRDGLRNGVEQALLTFGAGFLQHPANHALRAALNDGTLSKDDYFQQLLRLIYRLIFVFTVEERGVLHPQDDSAEAQVARRAYAEGYALARLRELCLKRRARTRHDDQWQAIRIVFRGLAQGEPRLALPALGGLFAPEQCPDLDVASLDNAHLLTALQHLRWAVVAQGKGSSLIPVDYRNMGPEELGSVYESLLELVPAIDLPARTFGFVGRTEEGSTAGNARKLTGSYYTPDSLVQELIKSALDPVIEQRLAAQSTNPTEALLAIRVIDPACGSGHFLLAAARRLAEKLAQLRSLEGGQEGAIQPQDYRHALREVVARCIYGVDRNPMAIELARMALWLEGYEEGRPLGFLDHHLQVGDALLGLTDMNALEQGIAKDAFKPLSGDDKDVCKELAKANASGLKQIAKDLQGRQMLLGVDNRSGLEALRAIETLPADTPEQVAAKEHAWRHFLEDSANSSLAHTADALVGAYLLPKVQDTADTVPTSITLHALLTDPQRAQTEHAAPIAAARAACKQARVFHWPLAFPQVFAQGGFDCVLGNPPWEVSQMGEEEFFATRAQRIAELAGDARKQAIAALPETDPRLWDEFVKESQRIAAANNFYRESGRFPLTAVGKLNTYPLFAETILQIHADSGRAGFIVPTGIATDDSTKAYFGHITQNRWLVSLYDIENREKLFPAVDSRMKFCLLTLGAAERAEFVCFATQVSQLADPRRRFTLTPEEFLLINPNTLTCPVFRSERDSELTKKLYRAAPVLMRDAVTADEGKQAKEVEPTQNPWGITFAQGLFNMTSASHLFKDEPAADHLPLYEAKLIHQFDHRWATYTADGNSRDVTLAEKSNPDFTVTPRYWVQAREVWLRVARLPDGLLKALKDGNAQATVLGVTQLLFGRHLAEQRRAHPGMGTYPAWKAFVVRHPYAQTIAPTSLGLVGNSPESLQPLNDDYLPAEGEAKVQPYTPGARNATAWYATDPEAESAVLALAADYGHLPASETPLADEPAVLALAERWLQVACPQWLMGWRDITNATNERTVIASVVPLAGVGNQMPLMLFPDGGNRARFAALLANLSALVFDFVARHKTGGTHMNYFIYKQLPVLPPDRYTEADLAFIVPRVLELTYTTHDLAAWARDLGYEGPPFAFDPDRRATLRAELDAYYAKLYGLTEEELRYILDPADVMGADYPSETFRVLRNNELRDFGAYRETSVTPLRLASVDGETRRDHVQYRTQHLVLEAFKRGFQVEDALPVQAEATARQVVDRASLPDGIWARPQQNEGAETGVALAALLKAAQAPWPVRHVRLAAVLALEPRLMTPLLDAQDALDWQRLVGEEARPLPGAVLSFIPRANQAWGGAVRFLRSSGYLIEDLGAGTWAKGAELDVPAAEWAEGRAQMILVFLQARGQDFDRVIRELPDEIGGWIEAAA</sequence>
<keyword evidence="4" id="KW-0949">S-adenosyl-L-methionine</keyword>
<dbReference type="PANTHER" id="PTHR33841:SF1">
    <property type="entry name" value="DNA METHYLTRANSFERASE A"/>
    <property type="match status" value="1"/>
</dbReference>
<protein>
    <recommendedName>
        <fullName evidence="1">site-specific DNA-methyltransferase (adenine-specific)</fullName>
        <ecNumber evidence="1">2.1.1.72</ecNumber>
    </recommendedName>
</protein>
<dbReference type="InterPro" id="IPR050953">
    <property type="entry name" value="N4_N6_ade-DNA_methylase"/>
</dbReference>